<dbReference type="RefSeq" id="WP_301135876.1">
    <property type="nucleotide sequence ID" value="NZ_JAUHPW010000013.1"/>
</dbReference>
<feature type="domain" description="AB hydrolase-1" evidence="1">
    <location>
        <begin position="31"/>
        <end position="266"/>
    </location>
</feature>
<dbReference type="EMBL" id="JAUHPW010000013">
    <property type="protein sequence ID" value="MDN4476957.1"/>
    <property type="molecule type" value="Genomic_DNA"/>
</dbReference>
<dbReference type="InterPro" id="IPR029058">
    <property type="entry name" value="AB_hydrolase_fold"/>
</dbReference>
<dbReference type="PRINTS" id="PR00111">
    <property type="entry name" value="ABHYDROLASE"/>
</dbReference>
<keyword evidence="2" id="KW-0378">Hydrolase</keyword>
<evidence type="ECO:0000313" key="2">
    <source>
        <dbReference type="EMBL" id="MDN4476957.1"/>
    </source>
</evidence>
<dbReference type="PANTHER" id="PTHR43433">
    <property type="entry name" value="HYDROLASE, ALPHA/BETA FOLD FAMILY PROTEIN"/>
    <property type="match status" value="1"/>
</dbReference>
<gene>
    <name evidence="2" type="ORF">QQX09_13945</name>
</gene>
<protein>
    <submittedName>
        <fullName evidence="2">Alpha/beta hydrolase</fullName>
    </submittedName>
</protein>
<sequence length="282" mass="30001">MTRDGELERPDGRTVRWYTDGPDDADLVLFWHHGTPNIGQPPGPLMKPATDRGIRWVSIDRPGYGGSTRREGRCVADVVEDVAAVADELGIESFAVVGHSGGGPHALACAALIPSRVRACVSIAGLAPFEAGGLDWYGGMANGGRLELEAAALGPAALRAQVAAEWDPESFTPEDNAALAGEWGWFTGIVKAALELGPDGMVDDDLAYVRQWGFAVEGAGAVPLLIAHGGRDRVVPYTHGEWLVGAIPGAEQRFFPEEGHISVLLHAETLLDWLVTSVEKRP</sequence>
<dbReference type="InterPro" id="IPR050471">
    <property type="entry name" value="AB_hydrolase"/>
</dbReference>
<dbReference type="GO" id="GO:0016787">
    <property type="term" value="F:hydrolase activity"/>
    <property type="evidence" value="ECO:0007669"/>
    <property type="project" value="UniProtKB-KW"/>
</dbReference>
<reference evidence="2" key="1">
    <citation type="submission" date="2023-06" db="EMBL/GenBank/DDBJ databases">
        <title>Sysu t00192.</title>
        <authorList>
            <person name="Gao L."/>
            <person name="Fang B.-Z."/>
            <person name="Li W.-J."/>
        </authorList>
    </citation>
    <scope>NUCLEOTIDE SEQUENCE</scope>
    <source>
        <strain evidence="2">SYSU T00192</strain>
    </source>
</reference>
<comment type="caution">
    <text evidence="2">The sequence shown here is derived from an EMBL/GenBank/DDBJ whole genome shotgun (WGS) entry which is preliminary data.</text>
</comment>
<dbReference type="SUPFAM" id="SSF53474">
    <property type="entry name" value="alpha/beta-Hydrolases"/>
    <property type="match status" value="1"/>
</dbReference>
<dbReference type="InterPro" id="IPR000073">
    <property type="entry name" value="AB_hydrolase_1"/>
</dbReference>
<dbReference type="PANTHER" id="PTHR43433:SF5">
    <property type="entry name" value="AB HYDROLASE-1 DOMAIN-CONTAINING PROTEIN"/>
    <property type="match status" value="1"/>
</dbReference>
<keyword evidence="3" id="KW-1185">Reference proteome</keyword>
<name>A0ABT8GCT4_9MICO</name>
<dbReference type="Pfam" id="PF00561">
    <property type="entry name" value="Abhydrolase_1"/>
    <property type="match status" value="1"/>
</dbReference>
<accession>A0ABT8GCT4</accession>
<proteinExistence type="predicted"/>
<dbReference type="Gene3D" id="3.40.50.1820">
    <property type="entry name" value="alpha/beta hydrolase"/>
    <property type="match status" value="1"/>
</dbReference>
<evidence type="ECO:0000259" key="1">
    <source>
        <dbReference type="Pfam" id="PF00561"/>
    </source>
</evidence>
<dbReference type="Proteomes" id="UP001172728">
    <property type="component" value="Unassembled WGS sequence"/>
</dbReference>
<evidence type="ECO:0000313" key="3">
    <source>
        <dbReference type="Proteomes" id="UP001172728"/>
    </source>
</evidence>
<organism evidence="2 3">
    <name type="scientific">Demequina litoralis</name>
    <dbReference type="NCBI Taxonomy" id="3051660"/>
    <lineage>
        <taxon>Bacteria</taxon>
        <taxon>Bacillati</taxon>
        <taxon>Actinomycetota</taxon>
        <taxon>Actinomycetes</taxon>
        <taxon>Micrococcales</taxon>
        <taxon>Demequinaceae</taxon>
        <taxon>Demequina</taxon>
    </lineage>
</organism>